<organism evidence="2 3">
    <name type="scientific">Edaphochlamys debaryana</name>
    <dbReference type="NCBI Taxonomy" id="47281"/>
    <lineage>
        <taxon>Eukaryota</taxon>
        <taxon>Viridiplantae</taxon>
        <taxon>Chlorophyta</taxon>
        <taxon>core chlorophytes</taxon>
        <taxon>Chlorophyceae</taxon>
        <taxon>CS clade</taxon>
        <taxon>Chlamydomonadales</taxon>
        <taxon>Chlamydomonadales incertae sedis</taxon>
        <taxon>Edaphochlamys</taxon>
    </lineage>
</organism>
<name>A0A835XGR0_9CHLO</name>
<dbReference type="Pfam" id="PF07173">
    <property type="entry name" value="GRDP-like"/>
    <property type="match status" value="1"/>
</dbReference>
<dbReference type="InterPro" id="IPR009836">
    <property type="entry name" value="GRDP-like"/>
</dbReference>
<evidence type="ECO:0000313" key="3">
    <source>
        <dbReference type="Proteomes" id="UP000612055"/>
    </source>
</evidence>
<dbReference type="PANTHER" id="PTHR34365">
    <property type="entry name" value="ENOLASE (DUF1399)"/>
    <property type="match status" value="1"/>
</dbReference>
<evidence type="ECO:0000313" key="2">
    <source>
        <dbReference type="EMBL" id="KAG2482483.1"/>
    </source>
</evidence>
<evidence type="ECO:0000256" key="1">
    <source>
        <dbReference type="SAM" id="MobiDB-lite"/>
    </source>
</evidence>
<protein>
    <submittedName>
        <fullName evidence="2">Uncharacterized protein</fullName>
    </submittedName>
</protein>
<dbReference type="AlphaFoldDB" id="A0A835XGR0"/>
<feature type="region of interest" description="Disordered" evidence="1">
    <location>
        <begin position="419"/>
        <end position="456"/>
    </location>
</feature>
<dbReference type="PANTHER" id="PTHR34365:SF7">
    <property type="entry name" value="GLYCINE-RICH DOMAIN-CONTAINING PROTEIN 1"/>
    <property type="match status" value="1"/>
</dbReference>
<dbReference type="Proteomes" id="UP000612055">
    <property type="component" value="Unassembled WGS sequence"/>
</dbReference>
<gene>
    <name evidence="2" type="ORF">HYH03_018590</name>
</gene>
<proteinExistence type="predicted"/>
<feature type="compositionally biased region" description="Low complexity" evidence="1">
    <location>
        <begin position="433"/>
        <end position="456"/>
    </location>
</feature>
<dbReference type="OrthoDB" id="2684236at2759"/>
<accession>A0A835XGR0</accession>
<keyword evidence="3" id="KW-1185">Reference proteome</keyword>
<comment type="caution">
    <text evidence="2">The sequence shown here is derived from an EMBL/GenBank/DDBJ whole genome shotgun (WGS) entry which is preliminary data.</text>
</comment>
<sequence length="675" mass="70161">MTVLPEGLAGEASAQLKVLHSGSQRTVLHVAGLLRLLHAADTFPRGGLYGGYYAHAAALRYEQHWVRVLATQNAGALPPMDVAWAWWVHRQSPAAYAAQLRQAGLALIHPFSPHQAFGFSAANAHRYVWRGAAGLHPQWPPPPPGSSFDLLVEQAAAPPLFATELAGCMSKFSWQLRSWLRPHFLEEAFLQRAGRRYVRFLRLQAAHASTPLVPTADIALIWHSHLGLSADYAAACAVLNGPGREPLRPAYVDLGNGLDAAYRRTAALYESRYGEPYDSAATAWLPGSVPYVLDTPGSPVALCRTIVDVNPQLAQQLLAADRAARVTGSASPSVATTAVPPRAGAYLLYLAWLAGRRAAEAAASPCCCVRLPLPGRRALARRWMLRHAAAALVSVAYFVDFPADHRHPYLQAIAVRPSPTTEGKGAEARAEVDAASSADASSSEGEGSAAEGHAAAAAAAAGRHAAAAPPPRFAPADPEAYLCGQSHCLGGLAAVLLGGAGAGAGMEAATGAKAPPPHGAAESPSPLWALVAQPRGAERFQRALTAAWTKAQKYGVAEMQRRFHSCLWYNGNDGVYYFGGSGYYVSYLMWYNGTHKYNYEWMLYTNPTVFSGGLTTTYHPLSSGGTTGRDAAPAKCGAAATGAGGCGGCGGGGDGGGGGGCGGGGCGGGGGGGGG</sequence>
<reference evidence="2" key="1">
    <citation type="journal article" date="2020" name="bioRxiv">
        <title>Comparative genomics of Chlamydomonas.</title>
        <authorList>
            <person name="Craig R.J."/>
            <person name="Hasan A.R."/>
            <person name="Ness R.W."/>
            <person name="Keightley P.D."/>
        </authorList>
    </citation>
    <scope>NUCLEOTIDE SEQUENCE</scope>
    <source>
        <strain evidence="2">CCAP 11/70</strain>
    </source>
</reference>
<dbReference type="EMBL" id="JAEHOE010000219">
    <property type="protein sequence ID" value="KAG2482483.1"/>
    <property type="molecule type" value="Genomic_DNA"/>
</dbReference>